<keyword evidence="2 7" id="KW-0813">Transport</keyword>
<dbReference type="InterPro" id="IPR000515">
    <property type="entry name" value="MetI-like"/>
</dbReference>
<reference evidence="9 10" key="1">
    <citation type="submission" date="2017-06" db="EMBL/GenBank/DDBJ databases">
        <title>Azoarcus sp. TSNA42 complete genome sequence.</title>
        <authorList>
            <person name="Woo J.-H."/>
            <person name="Kim H.-S."/>
        </authorList>
    </citation>
    <scope>NUCLEOTIDE SEQUENCE [LARGE SCALE GENOMIC DNA]</scope>
    <source>
        <strain evidence="9 10">TSNA42</strain>
    </source>
</reference>
<feature type="transmembrane region" description="Helical" evidence="7">
    <location>
        <begin position="12"/>
        <end position="30"/>
    </location>
</feature>
<protein>
    <submittedName>
        <fullName evidence="9">ABC transporter permease</fullName>
    </submittedName>
</protein>
<feature type="transmembrane region" description="Helical" evidence="7">
    <location>
        <begin position="238"/>
        <end position="259"/>
    </location>
</feature>
<dbReference type="PANTHER" id="PTHR43744">
    <property type="entry name" value="ABC TRANSPORTER PERMEASE PROTEIN MG189-RELATED-RELATED"/>
    <property type="match status" value="1"/>
</dbReference>
<feature type="transmembrane region" description="Helical" evidence="7">
    <location>
        <begin position="68"/>
        <end position="92"/>
    </location>
</feature>
<evidence type="ECO:0000259" key="8">
    <source>
        <dbReference type="PROSITE" id="PS50928"/>
    </source>
</evidence>
<evidence type="ECO:0000313" key="10">
    <source>
        <dbReference type="Proteomes" id="UP000244902"/>
    </source>
</evidence>
<evidence type="ECO:0000256" key="4">
    <source>
        <dbReference type="ARBA" id="ARBA00022692"/>
    </source>
</evidence>
<evidence type="ECO:0000256" key="3">
    <source>
        <dbReference type="ARBA" id="ARBA00022475"/>
    </source>
</evidence>
<evidence type="ECO:0000256" key="7">
    <source>
        <dbReference type="RuleBase" id="RU363032"/>
    </source>
</evidence>
<keyword evidence="5 7" id="KW-1133">Transmembrane helix</keyword>
<dbReference type="SUPFAM" id="SSF161098">
    <property type="entry name" value="MetI-like"/>
    <property type="match status" value="1"/>
</dbReference>
<sequence length="273" mass="30481">MRHTLSKYWHHLVLLPLALLWLSPMLWIGVTSLKTKSEVFDSAAGWLPSVAQWSNYPAALSVAPFGRYLINSVLVTGSIIAAQLITITLAAYAFARLRFPGKNLLFGLFLVQIMFPIYAIFLTNFVTIRELGLMNSLWALIVPFVASGYGTFMLRQAFRQVPAELADAARLDGCGHLSTLWHVYLPLVKPTLVAFAIISVVTHWNDYMWPLLVTNSEEVRTLPIGLGLLAKADSGADWTRLMAATIVVVSPLLLFFVIFQRRFVDSFMHAGIK</sequence>
<dbReference type="EMBL" id="CP022188">
    <property type="protein sequence ID" value="AWI78019.1"/>
    <property type="molecule type" value="Genomic_DNA"/>
</dbReference>
<keyword evidence="6 7" id="KW-0472">Membrane</keyword>
<dbReference type="GO" id="GO:0005886">
    <property type="term" value="C:plasma membrane"/>
    <property type="evidence" value="ECO:0007669"/>
    <property type="project" value="UniProtKB-SubCell"/>
</dbReference>
<proteinExistence type="inferred from homology"/>
<gene>
    <name evidence="9" type="ORF">CEW87_00860</name>
</gene>
<dbReference type="Gene3D" id="1.10.3720.10">
    <property type="entry name" value="MetI-like"/>
    <property type="match status" value="1"/>
</dbReference>
<keyword evidence="3" id="KW-1003">Cell membrane</keyword>
<accession>A0A2U8GWC0</accession>
<evidence type="ECO:0000256" key="5">
    <source>
        <dbReference type="ARBA" id="ARBA00022989"/>
    </source>
</evidence>
<feature type="transmembrane region" description="Helical" evidence="7">
    <location>
        <begin position="104"/>
        <end position="125"/>
    </location>
</feature>
<feature type="domain" description="ABC transmembrane type-1" evidence="8">
    <location>
        <begin position="69"/>
        <end position="259"/>
    </location>
</feature>
<dbReference type="PANTHER" id="PTHR43744:SF3">
    <property type="entry name" value="LACTOSE TRANSPORT SYSTEM PERMEASE PROTEIN LACG"/>
    <property type="match status" value="1"/>
</dbReference>
<feature type="transmembrane region" description="Helical" evidence="7">
    <location>
        <begin position="137"/>
        <end position="158"/>
    </location>
</feature>
<dbReference type="Proteomes" id="UP000244902">
    <property type="component" value="Chromosome"/>
</dbReference>
<name>A0A2U8GWC0_9RHOO</name>
<evidence type="ECO:0000313" key="9">
    <source>
        <dbReference type="EMBL" id="AWI78019.1"/>
    </source>
</evidence>
<dbReference type="CDD" id="cd06261">
    <property type="entry name" value="TM_PBP2"/>
    <property type="match status" value="1"/>
</dbReference>
<evidence type="ECO:0000256" key="1">
    <source>
        <dbReference type="ARBA" id="ARBA00004651"/>
    </source>
</evidence>
<organism evidence="9 10">
    <name type="scientific">Parazoarcus communis</name>
    <dbReference type="NCBI Taxonomy" id="41977"/>
    <lineage>
        <taxon>Bacteria</taxon>
        <taxon>Pseudomonadati</taxon>
        <taxon>Pseudomonadota</taxon>
        <taxon>Betaproteobacteria</taxon>
        <taxon>Rhodocyclales</taxon>
        <taxon>Zoogloeaceae</taxon>
        <taxon>Parazoarcus</taxon>
    </lineage>
</organism>
<dbReference type="OrthoDB" id="369039at2"/>
<dbReference type="AlphaFoldDB" id="A0A2U8GWC0"/>
<dbReference type="RefSeq" id="WP_108971135.1">
    <property type="nucleotide sequence ID" value="NZ_CP022188.1"/>
</dbReference>
<dbReference type="InterPro" id="IPR035906">
    <property type="entry name" value="MetI-like_sf"/>
</dbReference>
<dbReference type="PROSITE" id="PS50928">
    <property type="entry name" value="ABC_TM1"/>
    <property type="match status" value="1"/>
</dbReference>
<comment type="similarity">
    <text evidence="7">Belongs to the binding-protein-dependent transport system permease family.</text>
</comment>
<comment type="subcellular location">
    <subcellularLocation>
        <location evidence="1 7">Cell membrane</location>
        <topology evidence="1 7">Multi-pass membrane protein</topology>
    </subcellularLocation>
</comment>
<dbReference type="GO" id="GO:0055085">
    <property type="term" value="P:transmembrane transport"/>
    <property type="evidence" value="ECO:0007669"/>
    <property type="project" value="InterPro"/>
</dbReference>
<dbReference type="Pfam" id="PF00528">
    <property type="entry name" value="BPD_transp_1"/>
    <property type="match status" value="1"/>
</dbReference>
<feature type="transmembrane region" description="Helical" evidence="7">
    <location>
        <begin position="179"/>
        <end position="201"/>
    </location>
</feature>
<keyword evidence="4 7" id="KW-0812">Transmembrane</keyword>
<evidence type="ECO:0000256" key="6">
    <source>
        <dbReference type="ARBA" id="ARBA00023136"/>
    </source>
</evidence>
<evidence type="ECO:0000256" key="2">
    <source>
        <dbReference type="ARBA" id="ARBA00022448"/>
    </source>
</evidence>